<dbReference type="EMBL" id="LN899820">
    <property type="protein sequence ID" value="CUV55328.1"/>
    <property type="molecule type" value="Genomic_DNA"/>
</dbReference>
<accession>A0A0S4WGT7</accession>
<dbReference type="EMBL" id="LN899827">
    <property type="protein sequence ID" value="CUV46036.1"/>
    <property type="molecule type" value="Genomic_DNA"/>
</dbReference>
<gene>
    <name evidence="2" type="ORF">RUN215_v1_470017</name>
    <name evidence="1" type="ORF">TO10_v1_490059</name>
</gene>
<proteinExistence type="predicted"/>
<name>A0A0S4WGT7_RALSL</name>
<organism evidence="1">
    <name type="scientific">Ralstonia solanacearum</name>
    <name type="common">Pseudomonas solanacearum</name>
    <dbReference type="NCBI Taxonomy" id="305"/>
    <lineage>
        <taxon>Bacteria</taxon>
        <taxon>Pseudomonadati</taxon>
        <taxon>Pseudomonadota</taxon>
        <taxon>Betaproteobacteria</taxon>
        <taxon>Burkholderiales</taxon>
        <taxon>Burkholderiaceae</taxon>
        <taxon>Ralstonia</taxon>
        <taxon>Ralstonia solanacearum species complex</taxon>
    </lineage>
</organism>
<protein>
    <submittedName>
        <fullName evidence="1">Uncharacterized protein</fullName>
    </submittedName>
</protein>
<evidence type="ECO:0000313" key="2">
    <source>
        <dbReference type="EMBL" id="CUV55328.1"/>
    </source>
</evidence>
<sequence>MTALHRLQQPAQFMKHHLGTDVAQAAQMAERAFAGEARAAFEMEPHDTRSG</sequence>
<reference evidence="1" key="1">
    <citation type="submission" date="2015-10" db="EMBL/GenBank/DDBJ databases">
        <authorList>
            <person name="Gilbert D.G."/>
        </authorList>
    </citation>
    <scope>NUCLEOTIDE SEQUENCE</scope>
    <source>
        <strain evidence="1">Phyl III-seqv23</strain>
    </source>
</reference>
<evidence type="ECO:0000313" key="1">
    <source>
        <dbReference type="EMBL" id="CUV46036.1"/>
    </source>
</evidence>
<dbReference type="AlphaFoldDB" id="A0A0S4WGT7"/>